<dbReference type="Proteomes" id="UP000326029">
    <property type="component" value="Chromosome"/>
</dbReference>
<dbReference type="EMBL" id="CP023693">
    <property type="protein sequence ID" value="QEV35456.1"/>
    <property type="molecule type" value="Genomic_DNA"/>
</dbReference>
<feature type="compositionally biased region" description="Basic and acidic residues" evidence="1">
    <location>
        <begin position="521"/>
        <end position="537"/>
    </location>
</feature>
<sequence>MLDEAGIGCAAALMEIADEARDAGRAVDGDILHTVAAYYWARSLAQGDTGAAEADHTTALAVFGLLFMADHRRVPRTLWPLLTEETGHDPWRDPVDRASDLVLDVEEGGDPSVLDEAVGLLRDVPPGPYRDTTLGLALGLRSASGDRPAADRLADADSAIELHARVAALPEESPARQARRGLTLSEAHTRRFVLSAEPADLAAAESTARAAFGEAPEDSDVRAGAAENVGVSLGRRAETAPPPEDAALLRESVSWLRLAVDLRTDAGRDPGRANLRRAMGMLLDRTAPDPGAEPEERRREGRGPGERRAEERGAERREPGDRGAEGREPEEPAREEQRAEDAAPAPGPPDPPHTTHRARELAGLGSKVIARIVPEAEAIRRVVDPDFALSPDDVASLVAGALRLVRSGEPQEAVPALTLALEAAAVRWGTDPGSPWWWAADAYVEAARLSLVGHPDGLLFRRAHDTVRTQIDALRAAADTDSGAGGTTELAETLFAAGLLHLSPYAGQSTGLEPAGAPAVWEERGRRHRSLHPDDPAHASGPDMPAPEEAVEAAVGYFEEAAVPASGHELGRVLKALAEALSFLAGMRQKSYDREILRAARKAFDVLDPRRDPLGRLYLLRVLHHLGELSLPGDLRGLLPVPLAAVRERQGLHEASCVFAEALTLAVEAHRPDLQGQLLAAADRDLPRLSTDPQRRLRWSSEVHCLAGSRLGCEPGPMPVGPLAERVRAAARAGAWSAEERAATLLHLAAHTDPARDGEAGRALVAEARELAPGLFRRHHDALCFLDAVLAHDTAVHAQEQGRPGTAALHFASASHGFALCLQTDFVLAALDAGLGCVRAAEGPAVERAALALVPASVFLRQGTDETVAWKLRDLYQSLVFETTGPTIDPPVMSGIHQGAKGMEFTLSAGRPGALEFSRRLRGMLDRTRRAEADLPEPLPDFDLPGGAETAMLYYLGSGEAEQETDPEAEVRNLQRAADRWISTELRAARGPTWFPLMRLDEIQALLPADTVLLSLFLGQVRHLSSPDPVPAVQGLAVTREDVSHRTVVLPGLAGTLFRVSKGGHTLHVSPAAIQVAEVRREITADPLHRDVTRTAARLLAEDSSSYLAGFTASLPSWRALGKTHLCVWPHGPLHYLPFHLLSAKGRPLDDDWTVTQLPGLSSLLHPAPAAPPSRGLAAFAYDSGGTDTLEAHTAEIAAAMGGTAPVLGAAATPRRFLEALSEARYVHVAAHGSHNEWAPWYQCLFLSPDPERGDDGRVFAHDILGTDLRGVELVTMSACESALGRFDVNDNLRGLPAAFLQAGAAAIVGCLWPVTPEVATAFFGTLYEQLALTGDRRAAFRTARSTTRARHPAHRDWGAFCFIGDWRTTTDDPHGATA</sequence>
<feature type="region of interest" description="Disordered" evidence="1">
    <location>
        <begin position="510"/>
        <end position="545"/>
    </location>
</feature>
<feature type="domain" description="CHAT" evidence="2">
    <location>
        <begin position="1122"/>
        <end position="1366"/>
    </location>
</feature>
<evidence type="ECO:0000259" key="2">
    <source>
        <dbReference type="Pfam" id="PF12770"/>
    </source>
</evidence>
<protein>
    <submittedName>
        <fullName evidence="3">CHAT domain-containing protein</fullName>
    </submittedName>
</protein>
<keyword evidence="4" id="KW-1185">Reference proteome</keyword>
<evidence type="ECO:0000313" key="4">
    <source>
        <dbReference type="Proteomes" id="UP000326029"/>
    </source>
</evidence>
<evidence type="ECO:0000256" key="1">
    <source>
        <dbReference type="SAM" id="MobiDB-lite"/>
    </source>
</evidence>
<organism evidence="3 4">
    <name type="scientific">Streptomyces cinereoruber</name>
    <dbReference type="NCBI Taxonomy" id="67260"/>
    <lineage>
        <taxon>Bacteria</taxon>
        <taxon>Bacillati</taxon>
        <taxon>Actinomycetota</taxon>
        <taxon>Actinomycetes</taxon>
        <taxon>Kitasatosporales</taxon>
        <taxon>Streptomycetaceae</taxon>
        <taxon>Streptomyces</taxon>
    </lineage>
</organism>
<name>A0ABX6BJI8_9ACTN</name>
<dbReference type="Pfam" id="PF12770">
    <property type="entry name" value="CHAT"/>
    <property type="match status" value="1"/>
</dbReference>
<feature type="compositionally biased region" description="Basic and acidic residues" evidence="1">
    <location>
        <begin position="294"/>
        <end position="341"/>
    </location>
</feature>
<evidence type="ECO:0000313" key="3">
    <source>
        <dbReference type="EMBL" id="QEV35456.1"/>
    </source>
</evidence>
<accession>A0ABX6BJI8</accession>
<reference evidence="3 4" key="1">
    <citation type="submission" date="2017-09" db="EMBL/GenBank/DDBJ databases">
        <authorList>
            <person name="Lee N."/>
            <person name="Cho B.-K."/>
        </authorList>
    </citation>
    <scope>NUCLEOTIDE SEQUENCE [LARGE SCALE GENOMIC DNA]</scope>
    <source>
        <strain evidence="3 4">ATCC 19740</strain>
    </source>
</reference>
<gene>
    <name evidence="3" type="ORF">CP977_27505</name>
</gene>
<feature type="region of interest" description="Disordered" evidence="1">
    <location>
        <begin position="281"/>
        <end position="357"/>
    </location>
</feature>
<dbReference type="InterPro" id="IPR024983">
    <property type="entry name" value="CHAT_dom"/>
</dbReference>
<proteinExistence type="predicted"/>